<sequence length="388" mass="44707">MNGGNDINSYYENSSFQRIAANFEWLKIKDEIIEKFNIENINILASNNYNKTIIRIADFGCATGPNTFLSVQNIIESIKQKYKTLNIPNPTHHHDHEITTRNWLEFQVFFNDLVKNDFNTLFSSLPKDHTKDYFAAAVPGSFRGQLFPEASLHFAYTSHSLHWLSELPKELGDEASPAWNKGRIHYTGEGTPSGVVEAYKSQFGKEMEMFLEARAEELVVGGMLFMIFCGSPKDMPLSSTANATTFDFMASILKDLVQEGMIEESEVDSFNMPLYNSASPEDMKDLVERNGCFTIERLELSKPSSWLDNKEMEQVEEMIQVWMKHVRAVMEGNFIKHFNNTNNKALLLVDQLFTRLTKMHLDHSHLLQRWCNQKVQLFVVLKRIQYQS</sequence>
<evidence type="ECO:0000256" key="2">
    <source>
        <dbReference type="ARBA" id="ARBA00022679"/>
    </source>
</evidence>
<dbReference type="PANTHER" id="PTHR31009">
    <property type="entry name" value="S-ADENOSYL-L-METHIONINE:CARBOXYL METHYLTRANSFERASE FAMILY PROTEIN"/>
    <property type="match status" value="1"/>
</dbReference>
<organism evidence="5 6">
    <name type="scientific">Cannabis sativa</name>
    <name type="common">Hemp</name>
    <name type="synonym">Marijuana</name>
    <dbReference type="NCBI Taxonomy" id="3483"/>
    <lineage>
        <taxon>Eukaryota</taxon>
        <taxon>Viridiplantae</taxon>
        <taxon>Streptophyta</taxon>
        <taxon>Embryophyta</taxon>
        <taxon>Tracheophyta</taxon>
        <taxon>Spermatophyta</taxon>
        <taxon>Magnoliopsida</taxon>
        <taxon>eudicotyledons</taxon>
        <taxon>Gunneridae</taxon>
        <taxon>Pentapetalae</taxon>
        <taxon>rosids</taxon>
        <taxon>fabids</taxon>
        <taxon>Rosales</taxon>
        <taxon>Cannabaceae</taxon>
        <taxon>Cannabis</taxon>
    </lineage>
</organism>
<gene>
    <name evidence="5" type="ORF">G4B88_009052</name>
</gene>
<dbReference type="GO" id="GO:0046872">
    <property type="term" value="F:metal ion binding"/>
    <property type="evidence" value="ECO:0007669"/>
    <property type="project" value="UniProtKB-KW"/>
</dbReference>
<comment type="caution">
    <text evidence="5">The sequence shown here is derived from an EMBL/GenBank/DDBJ whole genome shotgun (WGS) entry which is preliminary data.</text>
</comment>
<evidence type="ECO:0000256" key="4">
    <source>
        <dbReference type="ARBA" id="ARBA00022842"/>
    </source>
</evidence>
<dbReference type="Proteomes" id="UP000583929">
    <property type="component" value="Unassembled WGS sequence"/>
</dbReference>
<keyword evidence="6" id="KW-1185">Reference proteome</keyword>
<protein>
    <submittedName>
        <fullName evidence="5">Uncharacterized protein</fullName>
    </submittedName>
</protein>
<keyword evidence="3" id="KW-0479">Metal-binding</keyword>
<evidence type="ECO:0000256" key="1">
    <source>
        <dbReference type="ARBA" id="ARBA00022603"/>
    </source>
</evidence>
<reference evidence="5 6" key="1">
    <citation type="journal article" date="2020" name="bioRxiv">
        <title>Sequence and annotation of 42 cannabis genomes reveals extensive copy number variation in cannabinoid synthesis and pathogen resistance genes.</title>
        <authorList>
            <person name="Mckernan K.J."/>
            <person name="Helbert Y."/>
            <person name="Kane L.T."/>
            <person name="Ebling H."/>
            <person name="Zhang L."/>
            <person name="Liu B."/>
            <person name="Eaton Z."/>
            <person name="Mclaughlin S."/>
            <person name="Kingan S."/>
            <person name="Baybayan P."/>
            <person name="Concepcion G."/>
            <person name="Jordan M."/>
            <person name="Riva A."/>
            <person name="Barbazuk W."/>
            <person name="Harkins T."/>
        </authorList>
    </citation>
    <scope>NUCLEOTIDE SEQUENCE [LARGE SCALE GENOMIC DNA]</scope>
    <source>
        <strain evidence="6">cv. Jamaican Lion 4</strain>
        <tissue evidence="5">Leaf</tissue>
    </source>
</reference>
<dbReference type="InterPro" id="IPR005299">
    <property type="entry name" value="MeTrfase_7"/>
</dbReference>
<dbReference type="GO" id="GO:0032259">
    <property type="term" value="P:methylation"/>
    <property type="evidence" value="ECO:0007669"/>
    <property type="project" value="UniProtKB-KW"/>
</dbReference>
<dbReference type="EMBL" id="JAATIQ010000034">
    <property type="protein sequence ID" value="KAF4397206.1"/>
    <property type="molecule type" value="Genomic_DNA"/>
</dbReference>
<dbReference type="InterPro" id="IPR029063">
    <property type="entry name" value="SAM-dependent_MTases_sf"/>
</dbReference>
<dbReference type="AlphaFoldDB" id="A0A7J6HPK2"/>
<accession>A0A7J6HPK2</accession>
<keyword evidence="2" id="KW-0808">Transferase</keyword>
<proteinExistence type="predicted"/>
<dbReference type="Gene3D" id="1.10.1200.270">
    <property type="entry name" value="Methyltransferase, alpha-helical capping domain"/>
    <property type="match status" value="1"/>
</dbReference>
<name>A0A7J6HPK2_CANSA</name>
<keyword evidence="1" id="KW-0489">Methyltransferase</keyword>
<dbReference type="Pfam" id="PF03492">
    <property type="entry name" value="Methyltransf_7"/>
    <property type="match status" value="1"/>
</dbReference>
<keyword evidence="4" id="KW-0460">Magnesium</keyword>
<dbReference type="GO" id="GO:0008168">
    <property type="term" value="F:methyltransferase activity"/>
    <property type="evidence" value="ECO:0007669"/>
    <property type="project" value="UniProtKB-KW"/>
</dbReference>
<evidence type="ECO:0000313" key="5">
    <source>
        <dbReference type="EMBL" id="KAF4397206.1"/>
    </source>
</evidence>
<dbReference type="Gene3D" id="3.40.50.150">
    <property type="entry name" value="Vaccinia Virus protein VP39"/>
    <property type="match status" value="1"/>
</dbReference>
<dbReference type="InterPro" id="IPR042086">
    <property type="entry name" value="MeTrfase_capping"/>
</dbReference>
<evidence type="ECO:0000256" key="3">
    <source>
        <dbReference type="ARBA" id="ARBA00022723"/>
    </source>
</evidence>
<dbReference type="SUPFAM" id="SSF53335">
    <property type="entry name" value="S-adenosyl-L-methionine-dependent methyltransferases"/>
    <property type="match status" value="1"/>
</dbReference>
<evidence type="ECO:0000313" key="6">
    <source>
        <dbReference type="Proteomes" id="UP000583929"/>
    </source>
</evidence>